<protein>
    <submittedName>
        <fullName evidence="1">Uncharacterized protein</fullName>
    </submittedName>
</protein>
<dbReference type="RefSeq" id="WP_187784907.1">
    <property type="nucleotide sequence ID" value="NZ_JACTVA010000021.1"/>
</dbReference>
<proteinExistence type="predicted"/>
<dbReference type="EMBL" id="JACTVA010000021">
    <property type="protein sequence ID" value="MBC9207742.1"/>
    <property type="molecule type" value="Genomic_DNA"/>
</dbReference>
<gene>
    <name evidence="1" type="ORF">IBL26_12930</name>
</gene>
<evidence type="ECO:0000313" key="2">
    <source>
        <dbReference type="Proteomes" id="UP000626026"/>
    </source>
</evidence>
<evidence type="ECO:0000313" key="1">
    <source>
        <dbReference type="EMBL" id="MBC9207742.1"/>
    </source>
</evidence>
<organism evidence="1 2">
    <name type="scientific">Teichococcus aerophilus</name>
    <dbReference type="NCBI Taxonomy" id="1224513"/>
    <lineage>
        <taxon>Bacteria</taxon>
        <taxon>Pseudomonadati</taxon>
        <taxon>Pseudomonadota</taxon>
        <taxon>Alphaproteobacteria</taxon>
        <taxon>Acetobacterales</taxon>
        <taxon>Roseomonadaceae</taxon>
        <taxon>Roseomonas</taxon>
    </lineage>
</organism>
<comment type="caution">
    <text evidence="1">The sequence shown here is derived from an EMBL/GenBank/DDBJ whole genome shotgun (WGS) entry which is preliminary data.</text>
</comment>
<reference evidence="1 2" key="1">
    <citation type="journal article" date="2013" name="Int. J. Syst. Evol. Microbiol.">
        <title>Roseomonas aerophila sp. nov., isolated from air.</title>
        <authorList>
            <person name="Kim S.J."/>
            <person name="Weon H.Y."/>
            <person name="Ahn J.H."/>
            <person name="Hong S.B."/>
            <person name="Seok S.J."/>
            <person name="Whang K.S."/>
            <person name="Kwon S.W."/>
        </authorList>
    </citation>
    <scope>NUCLEOTIDE SEQUENCE [LARGE SCALE GENOMIC DNA]</scope>
    <source>
        <strain evidence="1 2">NBRC 108923</strain>
    </source>
</reference>
<dbReference type="Proteomes" id="UP000626026">
    <property type="component" value="Unassembled WGS sequence"/>
</dbReference>
<keyword evidence="2" id="KW-1185">Reference proteome</keyword>
<name>A0ABR7RNV2_9PROT</name>
<sequence length="297" mass="30550">MTTRPQPRPQGGWSVELGKGAAAFGRDGFPTAEAASEWAEMASAALKVSTIRIGPKRIVGTGAEALRRWAIDQGTLPRAEGGTHLAPLARLQPLMDDPACALPLAALAPEDLASLRARRLAVLGDPAAMLVEQAALAAAIDDLASLHLPSLEQPFHRQAPDGLLLPDDAGCAAVISHTLAQDAVLGRAVGLVLTTGIAPSVLLACRTSDWNARTQCLRAQGLELAWPGGLATPDGSADSALLGELTTASLAPAVLRIGGGLSLPGLWLAGLRVALRDGRHLDEALALAGLHRADPTA</sequence>
<accession>A0ABR7RNV2</accession>